<feature type="region of interest" description="Disordered" evidence="1">
    <location>
        <begin position="69"/>
        <end position="108"/>
    </location>
</feature>
<feature type="compositionally biased region" description="Polar residues" evidence="1">
    <location>
        <begin position="98"/>
        <end position="108"/>
    </location>
</feature>
<comment type="caution">
    <text evidence="2">The sequence shown here is derived from an EMBL/GenBank/DDBJ whole genome shotgun (WGS) entry which is preliminary data.</text>
</comment>
<accession>A0A836CGK5</accession>
<gene>
    <name evidence="2" type="ORF">JKP88DRAFT_254771</name>
</gene>
<name>A0A836CGK5_9STRA</name>
<evidence type="ECO:0000313" key="2">
    <source>
        <dbReference type="EMBL" id="KAG5185770.1"/>
    </source>
</evidence>
<dbReference type="Proteomes" id="UP000664859">
    <property type="component" value="Unassembled WGS sequence"/>
</dbReference>
<evidence type="ECO:0000256" key="1">
    <source>
        <dbReference type="SAM" id="MobiDB-lite"/>
    </source>
</evidence>
<protein>
    <submittedName>
        <fullName evidence="2">Uncharacterized protein</fullName>
    </submittedName>
</protein>
<evidence type="ECO:0000313" key="3">
    <source>
        <dbReference type="Proteomes" id="UP000664859"/>
    </source>
</evidence>
<dbReference type="EMBL" id="JAFCMP010000122">
    <property type="protein sequence ID" value="KAG5185770.1"/>
    <property type="molecule type" value="Genomic_DNA"/>
</dbReference>
<dbReference type="AlphaFoldDB" id="A0A836CGK5"/>
<reference evidence="2" key="1">
    <citation type="submission" date="2021-02" db="EMBL/GenBank/DDBJ databases">
        <title>First Annotated Genome of the Yellow-green Alga Tribonema minus.</title>
        <authorList>
            <person name="Mahan K.M."/>
        </authorList>
    </citation>
    <scope>NUCLEOTIDE SEQUENCE</scope>
    <source>
        <strain evidence="2">UTEX B ZZ1240</strain>
    </source>
</reference>
<keyword evidence="3" id="KW-1185">Reference proteome</keyword>
<organism evidence="2 3">
    <name type="scientific">Tribonema minus</name>
    <dbReference type="NCBI Taxonomy" id="303371"/>
    <lineage>
        <taxon>Eukaryota</taxon>
        <taxon>Sar</taxon>
        <taxon>Stramenopiles</taxon>
        <taxon>Ochrophyta</taxon>
        <taxon>PX clade</taxon>
        <taxon>Xanthophyceae</taxon>
        <taxon>Tribonematales</taxon>
        <taxon>Tribonemataceae</taxon>
        <taxon>Tribonema</taxon>
    </lineage>
</organism>
<proteinExistence type="predicted"/>
<sequence>MTSVILMDDVNGGVRQREAERNLTAQRVRCRQHVHSCGGTDCTRTPASSGSRYSSAPVGKRGVRRCKSDFRHCDSRPPSPTTAPASSSHTVAGGKATEQAQADTCTSAASDYHDNDALPLGARRLHAHAAILIVHSSELRAKRSRWSGPDRPVRINIELDDEAEVAAFEDVMWATVRDRLDFKNAQAAMLERAGGLEVAMNDQQLRKQLLELPEAAIVALLSDDQRLQRKARWWRSLSGSPLAWREVTTVLASRDVPQVLASTNEHERPKASIAAAEFKVVLSLSDLAEAFTNAVQACETQWVSASGSMFYAEYRWYLQVTIAILPGSSTLYSAGVYVRQALDANSSLAGFVKRNFSIACITKDSASNTERSALSGTINTNASGWADFFGIALGTWDADKFEWWTDDAGNLTFDVRIEV</sequence>